<dbReference type="Pfam" id="PF13088">
    <property type="entry name" value="BNR_2"/>
    <property type="match status" value="1"/>
</dbReference>
<evidence type="ECO:0000313" key="4">
    <source>
        <dbReference type="Proteomes" id="UP001496674"/>
    </source>
</evidence>
<dbReference type="Gene3D" id="3.90.1580.10">
    <property type="entry name" value="paralog of FGE (formylglycine-generating enzyme)"/>
    <property type="match status" value="1"/>
</dbReference>
<protein>
    <recommendedName>
        <fullName evidence="5">Glycoside hydrolase</fullName>
    </recommendedName>
</protein>
<dbReference type="SUPFAM" id="SSF50939">
    <property type="entry name" value="Sialidases"/>
    <property type="match status" value="1"/>
</dbReference>
<dbReference type="Proteomes" id="UP001496674">
    <property type="component" value="Chromosome"/>
</dbReference>
<feature type="domain" description="Sulfatase-modifying factor enzyme-like" evidence="1">
    <location>
        <begin position="42"/>
        <end position="262"/>
    </location>
</feature>
<dbReference type="Pfam" id="PF03781">
    <property type="entry name" value="FGE-sulfatase"/>
    <property type="match status" value="1"/>
</dbReference>
<organism evidence="3 4">
    <name type="scientific">Bacteroides sedimenti</name>
    <dbReference type="NCBI Taxonomy" id="2136147"/>
    <lineage>
        <taxon>Bacteria</taxon>
        <taxon>Pseudomonadati</taxon>
        <taxon>Bacteroidota</taxon>
        <taxon>Bacteroidia</taxon>
        <taxon>Bacteroidales</taxon>
        <taxon>Bacteroidaceae</taxon>
        <taxon>Bacteroides</taxon>
    </lineage>
</organism>
<evidence type="ECO:0008006" key="5">
    <source>
        <dbReference type="Google" id="ProtNLM"/>
    </source>
</evidence>
<dbReference type="InterPro" id="IPR005532">
    <property type="entry name" value="SUMF_dom"/>
</dbReference>
<dbReference type="PANTHER" id="PTHR23150">
    <property type="entry name" value="SULFATASE MODIFYING FACTOR 1, 2"/>
    <property type="match status" value="1"/>
</dbReference>
<proteinExistence type="predicted"/>
<name>A0ABM8IDF7_9BACE</name>
<evidence type="ECO:0000313" key="3">
    <source>
        <dbReference type="EMBL" id="BEG98306.1"/>
    </source>
</evidence>
<evidence type="ECO:0000259" key="1">
    <source>
        <dbReference type="Pfam" id="PF03781"/>
    </source>
</evidence>
<dbReference type="InterPro" id="IPR036278">
    <property type="entry name" value="Sialidase_sf"/>
</dbReference>
<dbReference type="CDD" id="cd15482">
    <property type="entry name" value="Sialidase_non-viral"/>
    <property type="match status" value="1"/>
</dbReference>
<gene>
    <name evidence="3" type="ORF">BSYN_05710</name>
</gene>
<dbReference type="InterPro" id="IPR016187">
    <property type="entry name" value="CTDL_fold"/>
</dbReference>
<dbReference type="EMBL" id="AP028055">
    <property type="protein sequence ID" value="BEG98306.1"/>
    <property type="molecule type" value="Genomic_DNA"/>
</dbReference>
<dbReference type="Gene3D" id="2.120.10.10">
    <property type="match status" value="1"/>
</dbReference>
<dbReference type="InterPro" id="IPR011040">
    <property type="entry name" value="Sialidase"/>
</dbReference>
<dbReference type="PANTHER" id="PTHR23150:SF19">
    <property type="entry name" value="FORMYLGLYCINE-GENERATING ENZYME"/>
    <property type="match status" value="1"/>
</dbReference>
<reference evidence="3 4" key="1">
    <citation type="submission" date="2023-04" db="EMBL/GenBank/DDBJ databases">
        <title>Draft genome sequence of acteroides sedimenti strain YN3PY1.</title>
        <authorList>
            <person name="Yoshida N."/>
        </authorList>
    </citation>
    <scope>NUCLEOTIDE SEQUENCE [LARGE SCALE GENOMIC DNA]</scope>
    <source>
        <strain evidence="3 4">YN3PY1</strain>
    </source>
</reference>
<accession>A0ABM8IDF7</accession>
<dbReference type="InterPro" id="IPR042095">
    <property type="entry name" value="SUMF_sf"/>
</dbReference>
<dbReference type="SUPFAM" id="SSF56436">
    <property type="entry name" value="C-type lectin-like"/>
    <property type="match status" value="1"/>
</dbReference>
<evidence type="ECO:0000259" key="2">
    <source>
        <dbReference type="Pfam" id="PF13088"/>
    </source>
</evidence>
<keyword evidence="4" id="KW-1185">Reference proteome</keyword>
<dbReference type="InterPro" id="IPR051043">
    <property type="entry name" value="Sulfatase_Mod_Factor_Kinase"/>
</dbReference>
<sequence length="674" mass="76124">MYIFVYICQIDMKNIQKVVAYLLGTFLFPVSMMGQSEEVIPLVTIPAGVFYMGGAAEGEDFDEAPIHQVVLTSSFKMGKTEVTNAQYEAFCPEHRALRGKNGLSKEDDEAVIFVSYYDAVAFCEWLSRKEGKIYRLPTEAEWEYACRAGSYYPFSMGDELPSNYQKNQRVVRNYAPVSLKVAQTPPNTFGLYDMHGNVEEWCQDWYGPYSSEKQMDPVGQSNGCFRVTRGGSHNTPEKFLRSSNRMAMIPEDKHAQTGFRVVQADYPKGKPQTMEPFVLSNQQISQKMISWKRKSSPSLFIPPIPFVIQPDCSSQTPFYKHNHQPAITWCDNGDLLAIWFTADNENGREMVVLTSRLRAGAKEWEPASLFFKVPDRNMTGSALLNDGCGTLYHLNGVEASGDWQNLIMIQRISKDNGKTWSYPRIIASEHAKRHQVIAGTIKTKEGWLIQLCDAGPGGQDSTAIHVSRDGGENWSDMGGSIAGIHAGIVQLKDGKLLAFGRNNNIPDSTGQLRMPMSISDNMGKSWRYFASEFPPIDGGQRLILKRLNEGPILLVSFTDHPLRTPKNERGIIFKDDEGKEYRGYGMYAALSYDEGKTWPVKKLITDCNYRFLNGGGWTQFFEMDATHAEPRGYLAATQTPDNVIHLLTSRLHYRFNLAWLEEPISGRYIHEKNH</sequence>
<feature type="domain" description="Sialidase" evidence="2">
    <location>
        <begin position="333"/>
        <end position="604"/>
    </location>
</feature>